<evidence type="ECO:0000256" key="3">
    <source>
        <dbReference type="ARBA" id="ARBA00022989"/>
    </source>
</evidence>
<dbReference type="AlphaFoldDB" id="A0A834J911"/>
<evidence type="ECO:0000313" key="7">
    <source>
        <dbReference type="Proteomes" id="UP000614350"/>
    </source>
</evidence>
<keyword evidence="4 5" id="KW-0472">Membrane</keyword>
<comment type="caution">
    <text evidence="6">The sequence shown here is derived from an EMBL/GenBank/DDBJ whole genome shotgun (WGS) entry which is preliminary data.</text>
</comment>
<comment type="similarity">
    <text evidence="5">Belongs to the copper transporter (Ctr) (TC 1.A.56) family. SLC31A subfamily.</text>
</comment>
<feature type="transmembrane region" description="Helical" evidence="5">
    <location>
        <begin position="35"/>
        <end position="52"/>
    </location>
</feature>
<protein>
    <recommendedName>
        <fullName evidence="5">Copper transport protein</fullName>
    </recommendedName>
</protein>
<evidence type="ECO:0000256" key="5">
    <source>
        <dbReference type="RuleBase" id="RU367022"/>
    </source>
</evidence>
<comment type="subcellular location">
    <subcellularLocation>
        <location evidence="1 5">Membrane</location>
        <topology evidence="1 5">Multi-pass membrane protein</topology>
    </subcellularLocation>
</comment>
<keyword evidence="5" id="KW-0187">Copper transport</keyword>
<keyword evidence="5" id="KW-0813">Transport</keyword>
<feature type="transmembrane region" description="Helical" evidence="5">
    <location>
        <begin position="105"/>
        <end position="125"/>
    </location>
</feature>
<dbReference type="PANTHER" id="PTHR12483:SF27">
    <property type="entry name" value="COPPER TRANSPORT PROTEIN CTR1"/>
    <property type="match status" value="1"/>
</dbReference>
<dbReference type="GO" id="GO:0005375">
    <property type="term" value="F:copper ion transmembrane transporter activity"/>
    <property type="evidence" value="ECO:0007669"/>
    <property type="project" value="UniProtKB-UniRule"/>
</dbReference>
<organism evidence="6 7">
    <name type="scientific">Vespula vulgaris</name>
    <name type="common">Yellow jacket</name>
    <name type="synonym">Wasp</name>
    <dbReference type="NCBI Taxonomy" id="7454"/>
    <lineage>
        <taxon>Eukaryota</taxon>
        <taxon>Metazoa</taxon>
        <taxon>Ecdysozoa</taxon>
        <taxon>Arthropoda</taxon>
        <taxon>Hexapoda</taxon>
        <taxon>Insecta</taxon>
        <taxon>Pterygota</taxon>
        <taxon>Neoptera</taxon>
        <taxon>Endopterygota</taxon>
        <taxon>Hymenoptera</taxon>
        <taxon>Apocrita</taxon>
        <taxon>Aculeata</taxon>
        <taxon>Vespoidea</taxon>
        <taxon>Vespidae</taxon>
        <taxon>Vespinae</taxon>
        <taxon>Vespula</taxon>
    </lineage>
</organism>
<evidence type="ECO:0000256" key="1">
    <source>
        <dbReference type="ARBA" id="ARBA00004141"/>
    </source>
</evidence>
<dbReference type="GO" id="GO:0005886">
    <property type="term" value="C:plasma membrane"/>
    <property type="evidence" value="ECO:0007669"/>
    <property type="project" value="TreeGrafter"/>
</dbReference>
<evidence type="ECO:0000256" key="2">
    <source>
        <dbReference type="ARBA" id="ARBA00022692"/>
    </source>
</evidence>
<sequence>MDFWKILQAIMMHMWYWLGKDLGTFLFPGYNVSTTYAFVSTCIGLISLAILYEAMKISQIKLEQIAIFKQKPVSRSSENSSLLSKMSPRSFASFSSMNCPSCGKWILQVLHWSIHTTLGYILMMAVMTYNVYISIALAIGGSLGYWIFGPALIELNMSQFRERQKIVKCDKECSDAILNQERRESAVSVVAEQLVLEATAEIHTPRDV</sequence>
<keyword evidence="3 5" id="KW-1133">Transmembrane helix</keyword>
<proteinExistence type="inferred from homology"/>
<accession>A0A834J911</accession>
<reference evidence="6" key="1">
    <citation type="journal article" date="2020" name="G3 (Bethesda)">
        <title>High-Quality Assemblies for Three Invasive Social Wasps from the &lt;i&gt;Vespula&lt;/i&gt; Genus.</title>
        <authorList>
            <person name="Harrop T.W.R."/>
            <person name="Guhlin J."/>
            <person name="McLaughlin G.M."/>
            <person name="Permina E."/>
            <person name="Stockwell P."/>
            <person name="Gilligan J."/>
            <person name="Le Lec M.F."/>
            <person name="Gruber M.A.M."/>
            <person name="Quinn O."/>
            <person name="Lovegrove M."/>
            <person name="Duncan E.J."/>
            <person name="Remnant E.J."/>
            <person name="Van Eeckhoven J."/>
            <person name="Graham B."/>
            <person name="Knapp R.A."/>
            <person name="Langford K.W."/>
            <person name="Kronenberg Z."/>
            <person name="Press M.O."/>
            <person name="Eacker S.M."/>
            <person name="Wilson-Rankin E.E."/>
            <person name="Purcell J."/>
            <person name="Lester P.J."/>
            <person name="Dearden P.K."/>
        </authorList>
    </citation>
    <scope>NUCLEOTIDE SEQUENCE</scope>
    <source>
        <strain evidence="6">Marl-1</strain>
    </source>
</reference>
<name>A0A834J911_VESVU</name>
<gene>
    <name evidence="6" type="ORF">HZH66_013051</name>
</gene>
<dbReference type="PANTHER" id="PTHR12483">
    <property type="entry name" value="SOLUTE CARRIER FAMILY 31 COPPER TRANSPORTERS"/>
    <property type="match status" value="1"/>
</dbReference>
<dbReference type="Pfam" id="PF04145">
    <property type="entry name" value="Ctr"/>
    <property type="match status" value="1"/>
</dbReference>
<dbReference type="Proteomes" id="UP000614350">
    <property type="component" value="Unassembled WGS sequence"/>
</dbReference>
<keyword evidence="5" id="KW-0186">Copper</keyword>
<keyword evidence="5" id="KW-0406">Ion transport</keyword>
<keyword evidence="2 5" id="KW-0812">Transmembrane</keyword>
<evidence type="ECO:0000313" key="6">
    <source>
        <dbReference type="EMBL" id="KAF7382649.1"/>
    </source>
</evidence>
<dbReference type="InterPro" id="IPR007274">
    <property type="entry name" value="Cop_transporter"/>
</dbReference>
<dbReference type="EMBL" id="JACSEA010000018">
    <property type="protein sequence ID" value="KAF7382649.1"/>
    <property type="molecule type" value="Genomic_DNA"/>
</dbReference>
<feature type="transmembrane region" description="Helical" evidence="5">
    <location>
        <begin position="131"/>
        <end position="153"/>
    </location>
</feature>
<evidence type="ECO:0000256" key="4">
    <source>
        <dbReference type="ARBA" id="ARBA00023136"/>
    </source>
</evidence>
<keyword evidence="7" id="KW-1185">Reference proteome</keyword>